<dbReference type="InterPro" id="IPR010415">
    <property type="entry name" value="LpxI_C"/>
</dbReference>
<dbReference type="EMBL" id="JBHMEA010000039">
    <property type="protein sequence ID" value="MFB9232493.1"/>
    <property type="molecule type" value="Genomic_DNA"/>
</dbReference>
<dbReference type="Proteomes" id="UP001589683">
    <property type="component" value="Unassembled WGS sequence"/>
</dbReference>
<keyword evidence="4" id="KW-1185">Reference proteome</keyword>
<dbReference type="InterPro" id="IPR041255">
    <property type="entry name" value="LpxI_N"/>
</dbReference>
<evidence type="ECO:0000313" key="4">
    <source>
        <dbReference type="Proteomes" id="UP001589683"/>
    </source>
</evidence>
<comment type="caution">
    <text evidence="3">The sequence shown here is derived from an EMBL/GenBank/DDBJ whole genome shotgun (WGS) entry which is preliminary data.</text>
</comment>
<evidence type="ECO:0000259" key="1">
    <source>
        <dbReference type="Pfam" id="PF06230"/>
    </source>
</evidence>
<dbReference type="PANTHER" id="PTHR39962:SF1">
    <property type="entry name" value="LPXI FAMILY PROTEIN"/>
    <property type="match status" value="1"/>
</dbReference>
<name>A0ABV5JIA5_9RHOB</name>
<feature type="domain" description="LpxI C-terminal" evidence="1">
    <location>
        <begin position="134"/>
        <end position="270"/>
    </location>
</feature>
<dbReference type="InterPro" id="IPR043167">
    <property type="entry name" value="LpxI_C_sf"/>
</dbReference>
<protein>
    <submittedName>
        <fullName evidence="3">LpxI family protein</fullName>
    </submittedName>
</protein>
<dbReference type="Pfam" id="PF17930">
    <property type="entry name" value="LpxI_N"/>
    <property type="match status" value="1"/>
</dbReference>
<gene>
    <name evidence="3" type="ORF">ACFFUT_11930</name>
</gene>
<proteinExistence type="predicted"/>
<dbReference type="Gene3D" id="3.40.50.20">
    <property type="match status" value="1"/>
</dbReference>
<dbReference type="InterPro" id="IPR053174">
    <property type="entry name" value="LpxI"/>
</dbReference>
<reference evidence="3 4" key="1">
    <citation type="submission" date="2024-09" db="EMBL/GenBank/DDBJ databases">
        <authorList>
            <person name="Sun Q."/>
            <person name="Mori K."/>
        </authorList>
    </citation>
    <scope>NUCLEOTIDE SEQUENCE [LARGE SCALE GENOMIC DNA]</scope>
    <source>
        <strain evidence="3 4">CECT 8726</strain>
    </source>
</reference>
<accession>A0ABV5JIA5</accession>
<dbReference type="PANTHER" id="PTHR39962">
    <property type="entry name" value="BLL4848 PROTEIN"/>
    <property type="match status" value="1"/>
</dbReference>
<feature type="domain" description="LpxI N-terminal" evidence="2">
    <location>
        <begin position="2"/>
        <end position="130"/>
    </location>
</feature>
<organism evidence="3 4">
    <name type="scientific">Pseudohalocynthiibacter aestuariivivens</name>
    <dbReference type="NCBI Taxonomy" id="1591409"/>
    <lineage>
        <taxon>Bacteria</taxon>
        <taxon>Pseudomonadati</taxon>
        <taxon>Pseudomonadota</taxon>
        <taxon>Alphaproteobacteria</taxon>
        <taxon>Rhodobacterales</taxon>
        <taxon>Paracoccaceae</taxon>
        <taxon>Pseudohalocynthiibacter</taxon>
    </lineage>
</organism>
<sequence>MLAIIAGTGRLPGALSEKLTLAGKDYILCEIEGFEIENPCGAPVIRFRVEQLARFFATLKDKKVQEVVFAGAIHRPRIDPTAFDPETLKLAPKFLAAMQGGDDTILRVVLSLFEDAGFTIRAAHEVSPDLLPATGVLTNVVPDEKDTADAARAAEVTAALGAADVGQGCVVQQGLVLACETLPGTDWMLAQLANAPFLARPDRSKGAGVFFKAPKPDQDRRVDLPIVGPVTIDAVSAAGLGGLVLEAGGVMIMEADVAIEKANAAGLFIWVRDNTTETA</sequence>
<dbReference type="Gene3D" id="3.40.140.80">
    <property type="match status" value="1"/>
</dbReference>
<evidence type="ECO:0000313" key="3">
    <source>
        <dbReference type="EMBL" id="MFB9232493.1"/>
    </source>
</evidence>
<dbReference type="RefSeq" id="WP_213887875.1">
    <property type="nucleotide sequence ID" value="NZ_JAGFNU010000002.1"/>
</dbReference>
<evidence type="ECO:0000259" key="2">
    <source>
        <dbReference type="Pfam" id="PF17930"/>
    </source>
</evidence>
<dbReference type="Pfam" id="PF06230">
    <property type="entry name" value="LpxI_C"/>
    <property type="match status" value="1"/>
</dbReference>